<evidence type="ECO:0000256" key="9">
    <source>
        <dbReference type="ARBA" id="ARBA00022840"/>
    </source>
</evidence>
<organism evidence="16 17">
    <name type="scientific">Diacronema lutheri</name>
    <name type="common">Unicellular marine alga</name>
    <name type="synonym">Monochrysis lutheri</name>
    <dbReference type="NCBI Taxonomy" id="2081491"/>
    <lineage>
        <taxon>Eukaryota</taxon>
        <taxon>Haptista</taxon>
        <taxon>Haptophyta</taxon>
        <taxon>Pavlovophyceae</taxon>
        <taxon>Pavlovales</taxon>
        <taxon>Pavlovaceae</taxon>
        <taxon>Diacronema</taxon>
    </lineage>
</organism>
<dbReference type="OrthoDB" id="10263940at2759"/>
<evidence type="ECO:0000256" key="5">
    <source>
        <dbReference type="ARBA" id="ARBA00022679"/>
    </source>
</evidence>
<evidence type="ECO:0000313" key="17">
    <source>
        <dbReference type="Proteomes" id="UP000751190"/>
    </source>
</evidence>
<keyword evidence="6" id="KW-0053">Apoptosis</keyword>
<dbReference type="CDD" id="cd00195">
    <property type="entry name" value="UBCc_UEV"/>
    <property type="match status" value="1"/>
</dbReference>
<dbReference type="EC" id="2.3.2.23" evidence="3"/>
<dbReference type="Gene3D" id="3.10.110.10">
    <property type="entry name" value="Ubiquitin Conjugating Enzyme"/>
    <property type="match status" value="2"/>
</dbReference>
<dbReference type="OMA" id="SKLFWGS"/>
<dbReference type="PANTHER" id="PTHR46116:SF26">
    <property type="entry name" value="UBIQUITIN-CONJUGATING ENZYME E2 Z"/>
    <property type="match status" value="1"/>
</dbReference>
<dbReference type="AlphaFoldDB" id="A0A8J6CCD1"/>
<keyword evidence="5" id="KW-0808">Transferase</keyword>
<comment type="caution">
    <text evidence="16">The sequence shown here is derived from an EMBL/GenBank/DDBJ whole genome shotgun (WGS) entry which is preliminary data.</text>
</comment>
<evidence type="ECO:0000256" key="7">
    <source>
        <dbReference type="ARBA" id="ARBA00022741"/>
    </source>
</evidence>
<keyword evidence="9" id="KW-0067">ATP-binding</keyword>
<evidence type="ECO:0000256" key="8">
    <source>
        <dbReference type="ARBA" id="ARBA00022786"/>
    </source>
</evidence>
<name>A0A8J6CCD1_DIALT</name>
<dbReference type="InterPro" id="IPR000608">
    <property type="entry name" value="UBC"/>
</dbReference>
<sequence length="433" mass="48163">MSAQGRLLAECQLLAKQSTPSVFALADEDDILHWTALIVGPPHSPYGLGMFHFDMRFPKDYPNSPPRVLITTTSSGTVRFNPNLYNNGKVCLSILGTWKSESSGEQWSSVQNVLSVLLSIQSLMHDKPYHNEPSFEDDDGSGDVERYNEKIAHETLRVAVVDTMEDTLQARAPPNGATPAFADLRKQLLIVHMCNYLDVLNGWIASANSAVHDGRQFKMMPFECAANCMDGTFGWKAVRERLLAVKAQLDAEHDGWRAAGVEQAALLRSDRAIGLAPSVRALAEQFDELAADGVDNVSISSSKQNALVWELTLLGPENTLWEGGYFQVEFVFPPSWPELSPRVRFATRMFHPNISRDGAPYLSTLLQWHNGSARQRTVKAVLDEVRALLTKEPDPEPITHVNREAAGLCFSADEAGKREFRRRARRCAQDSNE</sequence>
<keyword evidence="17" id="KW-1185">Reference proteome</keyword>
<evidence type="ECO:0000256" key="1">
    <source>
        <dbReference type="ARBA" id="ARBA00004123"/>
    </source>
</evidence>
<comment type="subcellular location">
    <subcellularLocation>
        <location evidence="2">Cytoplasm</location>
    </subcellularLocation>
    <subcellularLocation>
        <location evidence="1">Nucleus</location>
    </subcellularLocation>
</comment>
<proteinExistence type="predicted"/>
<evidence type="ECO:0000259" key="15">
    <source>
        <dbReference type="PROSITE" id="PS50127"/>
    </source>
</evidence>
<dbReference type="GO" id="GO:0016740">
    <property type="term" value="F:transferase activity"/>
    <property type="evidence" value="ECO:0007669"/>
    <property type="project" value="UniProtKB-KW"/>
</dbReference>
<dbReference type="PROSITE" id="PS50127">
    <property type="entry name" value="UBC_2"/>
    <property type="match status" value="2"/>
</dbReference>
<feature type="domain" description="UBC core" evidence="15">
    <location>
        <begin position="2"/>
        <end position="160"/>
    </location>
</feature>
<evidence type="ECO:0000256" key="11">
    <source>
        <dbReference type="ARBA" id="ARBA00039894"/>
    </source>
</evidence>
<keyword evidence="7" id="KW-0547">Nucleotide-binding</keyword>
<keyword evidence="4" id="KW-0963">Cytoplasm</keyword>
<dbReference type="Pfam" id="PF00179">
    <property type="entry name" value="UQ_con"/>
    <property type="match status" value="2"/>
</dbReference>
<evidence type="ECO:0000256" key="6">
    <source>
        <dbReference type="ARBA" id="ARBA00022703"/>
    </source>
</evidence>
<dbReference type="EMBL" id="JAGTXO010000006">
    <property type="protein sequence ID" value="KAG8467439.1"/>
    <property type="molecule type" value="Genomic_DNA"/>
</dbReference>
<dbReference type="Proteomes" id="UP000751190">
    <property type="component" value="Unassembled WGS sequence"/>
</dbReference>
<dbReference type="PANTHER" id="PTHR46116">
    <property type="entry name" value="(E3-INDEPENDENT) E2 UBIQUITIN-CONJUGATING ENZYME"/>
    <property type="match status" value="1"/>
</dbReference>
<dbReference type="SUPFAM" id="SSF54495">
    <property type="entry name" value="UBC-like"/>
    <property type="match status" value="2"/>
</dbReference>
<evidence type="ECO:0000256" key="2">
    <source>
        <dbReference type="ARBA" id="ARBA00004496"/>
    </source>
</evidence>
<dbReference type="CDD" id="cd23809">
    <property type="entry name" value="UBCc_UBE2Z"/>
    <property type="match status" value="1"/>
</dbReference>
<reference evidence="16" key="1">
    <citation type="submission" date="2021-05" db="EMBL/GenBank/DDBJ databases">
        <title>The genome of the haptophyte Pavlova lutheri (Diacronema luteri, Pavlovales) - a model for lipid biosynthesis in eukaryotic algae.</title>
        <authorList>
            <person name="Hulatt C.J."/>
            <person name="Posewitz M.C."/>
        </authorList>
    </citation>
    <scope>NUCLEOTIDE SEQUENCE</scope>
    <source>
        <strain evidence="16">NIVA-4/92</strain>
    </source>
</reference>
<evidence type="ECO:0000256" key="14">
    <source>
        <dbReference type="ARBA" id="ARBA00042401"/>
    </source>
</evidence>
<evidence type="ECO:0000256" key="3">
    <source>
        <dbReference type="ARBA" id="ARBA00012486"/>
    </source>
</evidence>
<evidence type="ECO:0000313" key="16">
    <source>
        <dbReference type="EMBL" id="KAG8467439.1"/>
    </source>
</evidence>
<evidence type="ECO:0000256" key="13">
    <source>
        <dbReference type="ARBA" id="ARBA00042316"/>
    </source>
</evidence>
<feature type="domain" description="UBC core" evidence="15">
    <location>
        <begin position="277"/>
        <end position="433"/>
    </location>
</feature>
<evidence type="ECO:0000256" key="4">
    <source>
        <dbReference type="ARBA" id="ARBA00022490"/>
    </source>
</evidence>
<accession>A0A8J6CCD1</accession>
<dbReference type="InterPro" id="IPR016135">
    <property type="entry name" value="UBQ-conjugating_enzyme/RWD"/>
</dbReference>
<evidence type="ECO:0000256" key="10">
    <source>
        <dbReference type="ARBA" id="ARBA00023242"/>
    </source>
</evidence>
<dbReference type="SMART" id="SM00212">
    <property type="entry name" value="UBCc"/>
    <property type="match status" value="2"/>
</dbReference>
<protein>
    <recommendedName>
        <fullName evidence="11">Ubiquitin-conjugating enzyme E2 Z</fullName>
        <ecNumber evidence="3">2.3.2.23</ecNumber>
    </recommendedName>
    <alternativeName>
        <fullName evidence="12">E2 ubiquitin-conjugating enzyme Z</fullName>
    </alternativeName>
    <alternativeName>
        <fullName evidence="14">Ubiquitin carrier protein Z</fullName>
    </alternativeName>
    <alternativeName>
        <fullName evidence="13">Ubiquitin-protein ligase Z</fullName>
    </alternativeName>
</protein>
<gene>
    <name evidence="16" type="ORF">KFE25_000755</name>
</gene>
<keyword evidence="10" id="KW-0539">Nucleus</keyword>
<evidence type="ECO:0000256" key="12">
    <source>
        <dbReference type="ARBA" id="ARBA00041798"/>
    </source>
</evidence>
<keyword evidence="8" id="KW-0833">Ubl conjugation pathway</keyword>